<dbReference type="GO" id="GO:0004668">
    <property type="term" value="F:protein-arginine deiminase activity"/>
    <property type="evidence" value="ECO:0007669"/>
    <property type="project" value="InterPro"/>
</dbReference>
<dbReference type="Gene3D" id="3.75.10.10">
    <property type="entry name" value="L-arginine/glycine Amidinotransferase, Chain A"/>
    <property type="match status" value="1"/>
</dbReference>
<dbReference type="Pfam" id="PF04371">
    <property type="entry name" value="PAD_porph"/>
    <property type="match status" value="1"/>
</dbReference>
<evidence type="ECO:0000256" key="1">
    <source>
        <dbReference type="ARBA" id="ARBA00022801"/>
    </source>
</evidence>
<dbReference type="SUPFAM" id="SSF55909">
    <property type="entry name" value="Pentein"/>
    <property type="match status" value="1"/>
</dbReference>
<protein>
    <submittedName>
        <fullName evidence="2">Agmatine deiminase</fullName>
    </submittedName>
</protein>
<keyword evidence="1" id="KW-0378">Hydrolase</keyword>
<evidence type="ECO:0000313" key="3">
    <source>
        <dbReference type="Proteomes" id="UP000190896"/>
    </source>
</evidence>
<comment type="caution">
    <text evidence="2">The sequence shown here is derived from an EMBL/GenBank/DDBJ whole genome shotgun (WGS) entry which is preliminary data.</text>
</comment>
<sequence length="346" mass="38157">MTDARRLPAEWEIQDGAMLTWPHGQGDWAPYLGRVEPVFVAIAREVAKRERLLVVCNDEAHQAHIESLLKTEGVDMDRVHLALSPSNDTWARDHGPITVLQGNVPRLCNFTFDGWGGKCPAELDNSITSALKGQGVFGVIPMESIDMVLEGGGVETDGEGTLMTTSRCLLSETRNPGITKQRMESKLGQWLGVRRFLWLEHGGLAGDDTDGHIDTLARFCDSHTIAYQACGEADDINYPELRRMEEELKALRDGNDEPYRLVALPSPAPIRNTEGDQLPASYANFLIINDAVLVPLYNDPADTVALERLASCFPDREVVGIDCSPLVLQYGSLHCVTMQLFQGMLA</sequence>
<proteinExistence type="predicted"/>
<name>A0A1T2KRA8_9GAMM</name>
<gene>
    <name evidence="2" type="ORF">BOW51_11365</name>
</gene>
<dbReference type="AlphaFoldDB" id="A0A1T2KRA8"/>
<dbReference type="InterPro" id="IPR007466">
    <property type="entry name" value="Peptidyl-Arg-deiminase_porph"/>
</dbReference>
<organism evidence="2 3">
    <name type="scientific">Solemya velesiana gill symbiont</name>
    <dbReference type="NCBI Taxonomy" id="1918948"/>
    <lineage>
        <taxon>Bacteria</taxon>
        <taxon>Pseudomonadati</taxon>
        <taxon>Pseudomonadota</taxon>
        <taxon>Gammaproteobacteria</taxon>
        <taxon>sulfur-oxidizing symbionts</taxon>
    </lineage>
</organism>
<dbReference type="RefSeq" id="WP_078488130.1">
    <property type="nucleotide sequence ID" value="NZ_MPRJ01000093.1"/>
</dbReference>
<dbReference type="PANTHER" id="PTHR31377">
    <property type="entry name" value="AGMATINE DEIMINASE-RELATED"/>
    <property type="match status" value="1"/>
</dbReference>
<dbReference type="GO" id="GO:0009446">
    <property type="term" value="P:putrescine biosynthetic process"/>
    <property type="evidence" value="ECO:0007669"/>
    <property type="project" value="InterPro"/>
</dbReference>
<dbReference type="Proteomes" id="UP000190896">
    <property type="component" value="Unassembled WGS sequence"/>
</dbReference>
<dbReference type="GO" id="GO:0047632">
    <property type="term" value="F:agmatine deiminase activity"/>
    <property type="evidence" value="ECO:0007669"/>
    <property type="project" value="TreeGrafter"/>
</dbReference>
<dbReference type="EMBL" id="MPRJ01000093">
    <property type="protein sequence ID" value="OOZ35395.1"/>
    <property type="molecule type" value="Genomic_DNA"/>
</dbReference>
<evidence type="ECO:0000313" key="2">
    <source>
        <dbReference type="EMBL" id="OOZ35395.1"/>
    </source>
</evidence>
<reference evidence="2 3" key="1">
    <citation type="submission" date="2016-11" db="EMBL/GenBank/DDBJ databases">
        <title>Mixed transmission modes and dynamic genome evolution in an obligate animal-bacterial symbiosis.</title>
        <authorList>
            <person name="Russell S.L."/>
            <person name="Corbett-Detig R.B."/>
            <person name="Cavanaugh C.M."/>
        </authorList>
    </citation>
    <scope>NUCLEOTIDE SEQUENCE [LARGE SCALE GENOMIC DNA]</scope>
    <source>
        <strain evidence="2">Se-Cadez</strain>
    </source>
</reference>
<keyword evidence="3" id="KW-1185">Reference proteome</keyword>
<accession>A0A1T2KRA8</accession>
<dbReference type="PANTHER" id="PTHR31377:SF0">
    <property type="entry name" value="AGMATINE DEIMINASE-RELATED"/>
    <property type="match status" value="1"/>
</dbReference>